<feature type="signal peptide" evidence="1">
    <location>
        <begin position="1"/>
        <end position="28"/>
    </location>
</feature>
<proteinExistence type="predicted"/>
<organism evidence="2 3">
    <name type="scientific">Aspergillus flavus (strain ATCC 200026 / FGSC A1120 / IAM 13836 / NRRL 3357 / JCM 12722 / SRRC 167)</name>
    <dbReference type="NCBI Taxonomy" id="332952"/>
    <lineage>
        <taxon>Eukaryota</taxon>
        <taxon>Fungi</taxon>
        <taxon>Dikarya</taxon>
        <taxon>Ascomycota</taxon>
        <taxon>Pezizomycotina</taxon>
        <taxon>Eurotiomycetes</taxon>
        <taxon>Eurotiomycetidae</taxon>
        <taxon>Eurotiales</taxon>
        <taxon>Aspergillaceae</taxon>
        <taxon>Aspergillus</taxon>
        <taxon>Aspergillus subgen. Circumdati</taxon>
    </lineage>
</organism>
<evidence type="ECO:0000256" key="1">
    <source>
        <dbReference type="SAM" id="SignalP"/>
    </source>
</evidence>
<evidence type="ECO:0000313" key="3">
    <source>
        <dbReference type="Proteomes" id="UP000596276"/>
    </source>
</evidence>
<evidence type="ECO:0000313" key="2">
    <source>
        <dbReference type="EMBL" id="QRD94611.1"/>
    </source>
</evidence>
<protein>
    <submittedName>
        <fullName evidence="2">Uncharacterized protein</fullName>
    </submittedName>
</protein>
<sequence>MTMRNGKELLHSRVLSGFLTVLAVPGWAGPAVDDSWKGGCGFDTHDGGPFAVSGRLSRL</sequence>
<dbReference type="AlphaFoldDB" id="A0A7U2N310"/>
<accession>A0A7U2N310</accession>
<name>A0A7U2N310_ASPFN</name>
<keyword evidence="3" id="KW-1185">Reference proteome</keyword>
<reference evidence="3" key="1">
    <citation type="journal article" date="2021" name="G3 (Bethesda)">
        <title>Chromosome assembled and annotated genome sequence of Aspergillus flavus NRRL 3357.</title>
        <authorList>
            <person name="Skerker J.M."/>
            <person name="Pianalto K.M."/>
            <person name="Mondo S.J."/>
            <person name="Yang K."/>
            <person name="Arkin A.P."/>
            <person name="Keller N.P."/>
            <person name="Grigoriev I.V."/>
            <person name="Louise Glass N.L."/>
        </authorList>
    </citation>
    <scope>NUCLEOTIDE SEQUENCE [LARGE SCALE GENOMIC DNA]</scope>
    <source>
        <strain evidence="3">ATCC 200026 / FGSC A1120 / IAM 13836 / NRRL 3357 / JCM 12722 / SRRC 167</strain>
    </source>
</reference>
<feature type="chain" id="PRO_5030632657" evidence="1">
    <location>
        <begin position="29"/>
        <end position="59"/>
    </location>
</feature>
<keyword evidence="1" id="KW-0732">Signal</keyword>
<dbReference type="Proteomes" id="UP000596276">
    <property type="component" value="Chromosome 6"/>
</dbReference>
<gene>
    <name evidence="2" type="ORF">F9C07_11677</name>
</gene>
<dbReference type="VEuPathDB" id="FungiDB:F9C07_11677"/>
<dbReference type="EMBL" id="CP044623">
    <property type="protein sequence ID" value="QRD94611.1"/>
    <property type="molecule type" value="Genomic_DNA"/>
</dbReference>